<dbReference type="Proteomes" id="UP001500016">
    <property type="component" value="Unassembled WGS sequence"/>
</dbReference>
<gene>
    <name evidence="1" type="ORF">GCM10009801_46890</name>
</gene>
<name>A0ABN2WAB3_9ACTN</name>
<dbReference type="SUPFAM" id="SSF50475">
    <property type="entry name" value="FMN-binding split barrel"/>
    <property type="match status" value="1"/>
</dbReference>
<protein>
    <submittedName>
        <fullName evidence="1">Pyridoxamine 5'-phosphate oxidase family protein</fullName>
    </submittedName>
</protein>
<keyword evidence="2" id="KW-1185">Reference proteome</keyword>
<comment type="caution">
    <text evidence="1">The sequence shown here is derived from an EMBL/GenBank/DDBJ whole genome shotgun (WGS) entry which is preliminary data.</text>
</comment>
<dbReference type="InterPro" id="IPR012349">
    <property type="entry name" value="Split_barrel_FMN-bd"/>
</dbReference>
<evidence type="ECO:0000313" key="2">
    <source>
        <dbReference type="Proteomes" id="UP001500016"/>
    </source>
</evidence>
<organism evidence="1 2">
    <name type="scientific">Streptomyces albiaxialis</name>
    <dbReference type="NCBI Taxonomy" id="329523"/>
    <lineage>
        <taxon>Bacteria</taxon>
        <taxon>Bacillati</taxon>
        <taxon>Actinomycetota</taxon>
        <taxon>Actinomycetes</taxon>
        <taxon>Kitasatosporales</taxon>
        <taxon>Streptomycetaceae</taxon>
        <taxon>Streptomyces</taxon>
    </lineage>
</organism>
<dbReference type="RefSeq" id="WP_344531228.1">
    <property type="nucleotide sequence ID" value="NZ_BAAAPE010000012.1"/>
</dbReference>
<dbReference type="InterPro" id="IPR024747">
    <property type="entry name" value="Pyridox_Oxase-rel"/>
</dbReference>
<dbReference type="Gene3D" id="2.30.110.10">
    <property type="entry name" value="Electron Transport, Fmn-binding Protein, Chain A"/>
    <property type="match status" value="1"/>
</dbReference>
<evidence type="ECO:0000313" key="1">
    <source>
        <dbReference type="EMBL" id="GAA2085271.1"/>
    </source>
</evidence>
<sequence>MSSQTAERAEALSMLPGIRYGRVAMSRHALPFVTIARHIVDGGDVLIRIHRGFGYHTALDGAVVAYEAGNLETGAVDVWSVQFVGEARVIEPTAAQLARFGPCTVHTNGEPFEPVYLRIEPEFVSVHWFRGVPHT</sequence>
<accession>A0ABN2WAB3</accession>
<proteinExistence type="predicted"/>
<dbReference type="EMBL" id="BAAAPE010000012">
    <property type="protein sequence ID" value="GAA2085271.1"/>
    <property type="molecule type" value="Genomic_DNA"/>
</dbReference>
<reference evidence="1 2" key="1">
    <citation type="journal article" date="2019" name="Int. J. Syst. Evol. Microbiol.">
        <title>The Global Catalogue of Microorganisms (GCM) 10K type strain sequencing project: providing services to taxonomists for standard genome sequencing and annotation.</title>
        <authorList>
            <consortium name="The Broad Institute Genomics Platform"/>
            <consortium name="The Broad Institute Genome Sequencing Center for Infectious Disease"/>
            <person name="Wu L."/>
            <person name="Ma J."/>
        </authorList>
    </citation>
    <scope>NUCLEOTIDE SEQUENCE [LARGE SCALE GENOMIC DNA]</scope>
    <source>
        <strain evidence="1 2">JCM 15478</strain>
    </source>
</reference>
<dbReference type="Pfam" id="PF12900">
    <property type="entry name" value="Pyridox_ox_2"/>
    <property type="match status" value="1"/>
</dbReference>